<feature type="signal peptide" evidence="2">
    <location>
        <begin position="1"/>
        <end position="34"/>
    </location>
</feature>
<gene>
    <name evidence="4" type="ORF">KSS89_21995</name>
</gene>
<proteinExistence type="predicted"/>
<dbReference type="PROSITE" id="PS51208">
    <property type="entry name" value="AUTOTRANSPORTER"/>
    <property type="match status" value="1"/>
</dbReference>
<dbReference type="InterPro" id="IPR013783">
    <property type="entry name" value="Ig-like_fold"/>
</dbReference>
<reference evidence="4" key="1">
    <citation type="submission" date="2021-06" db="EMBL/GenBank/DDBJ databases">
        <title>Updating the genus Pseudomonas: Description of 43 new species and partition of the Pseudomonas putida group.</title>
        <authorList>
            <person name="Girard L."/>
            <person name="Lood C."/>
            <person name="Vandamme P."/>
            <person name="Rokni-Zadeh H."/>
            <person name="van Noort V."/>
            <person name="Hofte M."/>
            <person name="Lavigne R."/>
            <person name="De Mot R."/>
        </authorList>
    </citation>
    <scope>NUCLEOTIDE SEQUENCE</scope>
    <source>
        <strain evidence="4">CMR12a</strain>
    </source>
</reference>
<feature type="domain" description="Autotransporter" evidence="3">
    <location>
        <begin position="1464"/>
        <end position="1743"/>
    </location>
</feature>
<keyword evidence="5" id="KW-1185">Reference proteome</keyword>
<dbReference type="Pfam" id="PF05345">
    <property type="entry name" value="He_PIG"/>
    <property type="match status" value="6"/>
</dbReference>
<dbReference type="SMART" id="SM00869">
    <property type="entry name" value="Autotransporter"/>
    <property type="match status" value="1"/>
</dbReference>
<dbReference type="SUPFAM" id="SSF81296">
    <property type="entry name" value="E set domains"/>
    <property type="match status" value="1"/>
</dbReference>
<feature type="region of interest" description="Disordered" evidence="1">
    <location>
        <begin position="1245"/>
        <end position="1264"/>
    </location>
</feature>
<dbReference type="InterPro" id="IPR036709">
    <property type="entry name" value="Autotransporte_beta_dom_sf"/>
</dbReference>
<dbReference type="InterPro" id="IPR014756">
    <property type="entry name" value="Ig_E-set"/>
</dbReference>
<dbReference type="Proteomes" id="UP000693952">
    <property type="component" value="Chromosome"/>
</dbReference>
<dbReference type="Gene3D" id="2.40.128.130">
    <property type="entry name" value="Autotransporter beta-domain"/>
    <property type="match status" value="1"/>
</dbReference>
<dbReference type="InterPro" id="IPR005546">
    <property type="entry name" value="Autotransporte_beta"/>
</dbReference>
<dbReference type="InterPro" id="IPR015919">
    <property type="entry name" value="Cadherin-like_sf"/>
</dbReference>
<dbReference type="SUPFAM" id="SSF103515">
    <property type="entry name" value="Autotransporter"/>
    <property type="match status" value="1"/>
</dbReference>
<dbReference type="EMBL" id="CP077074">
    <property type="protein sequence ID" value="QXH38906.1"/>
    <property type="molecule type" value="Genomic_DNA"/>
</dbReference>
<dbReference type="PANTHER" id="PTHR37494:SF1">
    <property type="entry name" value="STAPHYLOCOCCUS AUREUS SURFACE PROTEIN A"/>
    <property type="match status" value="1"/>
</dbReference>
<evidence type="ECO:0000256" key="2">
    <source>
        <dbReference type="SAM" id="SignalP"/>
    </source>
</evidence>
<dbReference type="PANTHER" id="PTHR37494">
    <property type="entry name" value="HEMAGGLUTININ"/>
    <property type="match status" value="1"/>
</dbReference>
<sequence>MKTPLIALGTWVKRPLLSLFMLLVMLSLANQAMAAAPVITSPASGSTLPSVAVGQSMSIPISSTGGALPLDRWVECDANDPDYDGVTPCLPSGLILDPSPGSATTTLHGAPTTAGSYTFSITLNDGLNQGGVATYTLLVTSGATPTLTSVSPNTGTTAGATAVTLSGTNLTGATAVSFGGTAATGFSVSNASTITATTPAHAAGAVNVMVTTPSGTATLTNAYTYAVPAPTVGPVSATVAANSSSNPITLSLSGGTATSVAVSTAATHGTATATGTSITYTPTAGYSGSDTFAYTATNASGTSSPATVTLTISAPTLAITPTTVPNGTQGTAYSTTLTASGGTAPYTYAITSGSLPAGLSLNTSNGSISGTPSASGNTNLTVTATDANSATGSRAYTLTIDAQAPVANAVSATVVANSSSNPITLNITGGTATSVAVSTAATHGTATATGTSITYTPTAGYSGSDTFAYTATNASGTSSPATVSLTVSAPTLAITPTTVPNGTQGTAYSTTLTASGGTAPYTYAITSGSLPAGLSLNTSNGSISGTPSASGNTNLTVTATDANSATGSRAYTLTIDAQAPVANAVSATVVANSSSNPITLNITGGTAASVAVATAAAHGTATATGTSITYTPTPGYSGSDTFTYTATNASGTSSPATVSLTVSAPTLVIAPASFSSGTVGTAYSTILSTSGGTAPYSYNITSGSLPSGLNLNPLTGAISGTPTASGTSNLTITSTDNNGVTGNKAYSLQINAQAPVANAVSATLAANSSSNPITLSLSGGAATSVAVSTAATHGTATATGTSITYTPAPGYSGSDTFAYTATNASGTSSPATVTLTINAPTLVITPASFSNGTVGTPYSTTLSTSGGAVPYAYSITSGSLPSGLSLNTLTGAISGTPTASGTSNLTLTSTDNNGATGSKAYTLQINAQVPIANAVSATVAANSSANSITLSLSGGAAASVAVATAATHGTATATGTGITYTPAPGYSGNDTFAYTATNASGTSNPATVTLTVSAPTLSINPASLGAGTSGTPYSTTLSTSGGAAPYTYSITSGSLPAGLSLNASTGTISGTPSASGTSNLTLTSTDNNGATGSKAYTLQINAQVPVANAVSATVAANSSTNPITLSISGGTATSVTVSTAATHGTATATGTGITYTPAPGYSGNDTFAYTATNTSGTSSPATVTLTVSAPTLSINPASLGAGTSGTAYSAVLSSSGGSAPYTYSITSGSLPAGLSLNASTGTISGTPTASGTSNLTLTSTDSNGATGSRAYSISISAVPISVPASSQILSAGEEAIVDLTQGATGGPFTQVILGTVSPASAGRAMMRGPFSMRFVPSAAFAGTAIISFRLHNGTGSSAASTVSFIVQPRPDPTKDGEVIGLLNAQSRSAERFASTQMDNFNHRLEQLHQMRCDRNSFNASLRKDGSDLPLGEMAKAIEQQLGSSANQTEQQKREAASAAQNGECQQQALAFWSDGFVNNGSTHARGARDNSFTTMGLSAGADYRLSPTVIAGIGIGYGTDRSEIGDHKTRSDADAIGIATYLSLNPASQFYLDGLLGYNRISFDSRRYITGSANDYARGSRDADQLFASLTASYEYRQGQLSLTPYGRFNASTTRLDAFSENGGGIYGLSYEEQRQQNFTSYLGLRTGYDLMTRVGVVTPKVGLAWGHNFSTHSDYKMRYTDQGDEGILYRLKPDAQDSDFASLDMGMDFNLGRAWQLGFSYKTALGSDERNDSFRLGLNGKF</sequence>
<dbReference type="CDD" id="cd00102">
    <property type="entry name" value="IPT"/>
    <property type="match status" value="1"/>
</dbReference>
<dbReference type="Pfam" id="PF03797">
    <property type="entry name" value="Autotransporter"/>
    <property type="match status" value="1"/>
</dbReference>
<dbReference type="SUPFAM" id="SSF49313">
    <property type="entry name" value="Cadherin-like"/>
    <property type="match status" value="6"/>
</dbReference>
<evidence type="ECO:0000313" key="5">
    <source>
        <dbReference type="Proteomes" id="UP000693952"/>
    </source>
</evidence>
<feature type="chain" id="PRO_5045502309" evidence="2">
    <location>
        <begin position="35"/>
        <end position="1743"/>
    </location>
</feature>
<organism evidence="4 5">
    <name type="scientific">Pseudomonas sessilinigenes</name>
    <dbReference type="NCBI Taxonomy" id="658629"/>
    <lineage>
        <taxon>Bacteria</taxon>
        <taxon>Pseudomonadati</taxon>
        <taxon>Pseudomonadota</taxon>
        <taxon>Gammaproteobacteria</taxon>
        <taxon>Pseudomonadales</taxon>
        <taxon>Pseudomonadaceae</taxon>
        <taxon>Pseudomonas</taxon>
    </lineage>
</organism>
<name>A0ABX8ML45_9PSED</name>
<protein>
    <submittedName>
        <fullName evidence="4">Autotransporter domain-containing protein</fullName>
    </submittedName>
</protein>
<feature type="compositionally biased region" description="Low complexity" evidence="1">
    <location>
        <begin position="1250"/>
        <end position="1264"/>
    </location>
</feature>
<dbReference type="Gene3D" id="2.60.40.2810">
    <property type="match status" value="6"/>
</dbReference>
<accession>A0ABX8ML45</accession>
<dbReference type="Pfam" id="PF17963">
    <property type="entry name" value="Big_9"/>
    <property type="match status" value="6"/>
</dbReference>
<evidence type="ECO:0000313" key="4">
    <source>
        <dbReference type="EMBL" id="QXH38906.1"/>
    </source>
</evidence>
<evidence type="ECO:0000256" key="1">
    <source>
        <dbReference type="SAM" id="MobiDB-lite"/>
    </source>
</evidence>
<dbReference type="RefSeq" id="WP_217884154.1">
    <property type="nucleotide sequence ID" value="NZ_CP027706.1"/>
</dbReference>
<dbReference type="Gene3D" id="2.60.40.10">
    <property type="entry name" value="Immunoglobulins"/>
    <property type="match status" value="8"/>
</dbReference>
<evidence type="ECO:0000259" key="3">
    <source>
        <dbReference type="PROSITE" id="PS51208"/>
    </source>
</evidence>
<dbReference type="InterPro" id="IPR002909">
    <property type="entry name" value="IPT_dom"/>
</dbReference>
<keyword evidence="2" id="KW-0732">Signal</keyword>
<dbReference type="SMART" id="SM00429">
    <property type="entry name" value="IPT"/>
    <property type="match status" value="1"/>
</dbReference>